<sequence length="275" mass="32266">MKHFLRVDDVFFLGLIRDGCTDRWYWVTGDGSLLDSSFTLSASNCSLTAAAFQPRHKSKTFYVMICWRLRNESLEFSVTEARRMHCDIFKIQRYELQTMCHRSLLFRRLKFLIQRQSSQLYQVRFRYFLSVAVTEFHFEFFYIAAFLAITVILLDDCLMKRDISEGKEGASNEHTISQNFMANTNDHSLAKMYKQTRKLTLSRFGELRANSTSTLIFFQLHTALRVLMHWDSMIFSFCLRGERKRSGAGVWGGEEKGHPLKSDHQVKSSTRKLKR</sequence>
<organism evidence="3 4">
    <name type="scientific">Ascaris lumbricoides</name>
    <name type="common">Giant roundworm</name>
    <dbReference type="NCBI Taxonomy" id="6252"/>
    <lineage>
        <taxon>Eukaryota</taxon>
        <taxon>Metazoa</taxon>
        <taxon>Ecdysozoa</taxon>
        <taxon>Nematoda</taxon>
        <taxon>Chromadorea</taxon>
        <taxon>Rhabditida</taxon>
        <taxon>Spirurina</taxon>
        <taxon>Ascaridomorpha</taxon>
        <taxon>Ascaridoidea</taxon>
        <taxon>Ascarididae</taxon>
        <taxon>Ascaris</taxon>
    </lineage>
</organism>
<name>A0A0M3IE85_ASCLU</name>
<evidence type="ECO:0000256" key="2">
    <source>
        <dbReference type="SAM" id="Phobius"/>
    </source>
</evidence>
<keyword evidence="2" id="KW-1133">Transmembrane helix</keyword>
<protein>
    <submittedName>
        <fullName evidence="4">C-type lectin domain-containing protein</fullName>
    </submittedName>
</protein>
<keyword evidence="3" id="KW-1185">Reference proteome</keyword>
<keyword evidence="2" id="KW-0472">Membrane</keyword>
<accession>A0A0M3IE85</accession>
<keyword evidence="2" id="KW-0812">Transmembrane</keyword>
<feature type="compositionally biased region" description="Basic and acidic residues" evidence="1">
    <location>
        <begin position="253"/>
        <end position="266"/>
    </location>
</feature>
<feature type="transmembrane region" description="Helical" evidence="2">
    <location>
        <begin position="127"/>
        <end position="154"/>
    </location>
</feature>
<proteinExistence type="predicted"/>
<evidence type="ECO:0000256" key="1">
    <source>
        <dbReference type="SAM" id="MobiDB-lite"/>
    </source>
</evidence>
<evidence type="ECO:0000313" key="4">
    <source>
        <dbReference type="WBParaSite" id="ALUE_0001639501-mRNA-1"/>
    </source>
</evidence>
<feature type="region of interest" description="Disordered" evidence="1">
    <location>
        <begin position="248"/>
        <end position="275"/>
    </location>
</feature>
<dbReference type="AlphaFoldDB" id="A0A0M3IE85"/>
<dbReference type="Proteomes" id="UP000036681">
    <property type="component" value="Unplaced"/>
</dbReference>
<reference evidence="4" key="1">
    <citation type="submission" date="2017-02" db="UniProtKB">
        <authorList>
            <consortium name="WormBaseParasite"/>
        </authorList>
    </citation>
    <scope>IDENTIFICATION</scope>
</reference>
<evidence type="ECO:0000313" key="3">
    <source>
        <dbReference type="Proteomes" id="UP000036681"/>
    </source>
</evidence>
<dbReference type="WBParaSite" id="ALUE_0001639501-mRNA-1">
    <property type="protein sequence ID" value="ALUE_0001639501-mRNA-1"/>
    <property type="gene ID" value="ALUE_0001639501"/>
</dbReference>